<evidence type="ECO:0000256" key="5">
    <source>
        <dbReference type="ARBA" id="ARBA00023136"/>
    </source>
</evidence>
<dbReference type="EMBL" id="CP039704">
    <property type="protein sequence ID" value="QCI80151.1"/>
    <property type="molecule type" value="Genomic_DNA"/>
</dbReference>
<evidence type="ECO:0000313" key="9">
    <source>
        <dbReference type="Proteomes" id="UP000298714"/>
    </source>
</evidence>
<gene>
    <name evidence="8" type="ORF">E6W36_13515</name>
</gene>
<evidence type="ECO:0000256" key="2">
    <source>
        <dbReference type="ARBA" id="ARBA00022475"/>
    </source>
</evidence>
<feature type="transmembrane region" description="Helical" evidence="6">
    <location>
        <begin position="236"/>
        <end position="252"/>
    </location>
</feature>
<dbReference type="PANTHER" id="PTHR30619:SF1">
    <property type="entry name" value="RECOMBINATION PROTEIN 2"/>
    <property type="match status" value="1"/>
</dbReference>
<dbReference type="KEGG" id="hgn:E6W36_13515"/>
<feature type="transmembrane region" description="Helical" evidence="6">
    <location>
        <begin position="114"/>
        <end position="137"/>
    </location>
</feature>
<dbReference type="Pfam" id="PF03772">
    <property type="entry name" value="Competence"/>
    <property type="match status" value="1"/>
</dbReference>
<feature type="domain" description="ComEC/Rec2-related protein" evidence="7">
    <location>
        <begin position="52"/>
        <end position="233"/>
    </location>
</feature>
<keyword evidence="3 6" id="KW-0812">Transmembrane</keyword>
<dbReference type="PANTHER" id="PTHR30619">
    <property type="entry name" value="DNA INTERNALIZATION/COMPETENCE PROTEIN COMEC/REC2"/>
    <property type="match status" value="1"/>
</dbReference>
<feature type="transmembrane region" description="Helical" evidence="6">
    <location>
        <begin position="149"/>
        <end position="172"/>
    </location>
</feature>
<dbReference type="Proteomes" id="UP000298714">
    <property type="component" value="Chromosome"/>
</dbReference>
<evidence type="ECO:0000256" key="6">
    <source>
        <dbReference type="SAM" id="Phobius"/>
    </source>
</evidence>
<evidence type="ECO:0000256" key="4">
    <source>
        <dbReference type="ARBA" id="ARBA00022989"/>
    </source>
</evidence>
<dbReference type="InterPro" id="IPR004477">
    <property type="entry name" value="ComEC_N"/>
</dbReference>
<comment type="subcellular location">
    <subcellularLocation>
        <location evidence="1">Cell membrane</location>
        <topology evidence="1">Multi-pass membrane protein</topology>
    </subcellularLocation>
</comment>
<accession>A0A4D7C4Y4</accession>
<dbReference type="NCBIfam" id="TIGR00360">
    <property type="entry name" value="ComEC_N-term"/>
    <property type="match status" value="1"/>
</dbReference>
<keyword evidence="4 6" id="KW-1133">Transmembrane helix</keyword>
<reference evidence="9" key="1">
    <citation type="submission" date="2019-04" db="EMBL/GenBank/DDBJ databases">
        <title>Complete genome sequence of Sphingomonas sp. W1-2-3.</title>
        <authorList>
            <person name="Im W.T."/>
        </authorList>
    </citation>
    <scope>NUCLEOTIDE SEQUENCE [LARGE SCALE GENOMIC DNA]</scope>
    <source>
        <strain evidence="9">W1-2-3</strain>
    </source>
</reference>
<organism evidence="8 9">
    <name type="scientific">Hankyongella ginsenosidimutans</name>
    <dbReference type="NCBI Taxonomy" id="1763828"/>
    <lineage>
        <taxon>Bacteria</taxon>
        <taxon>Pseudomonadati</taxon>
        <taxon>Pseudomonadota</taxon>
        <taxon>Alphaproteobacteria</taxon>
        <taxon>Sphingomonadales</taxon>
        <taxon>Sphingomonadaceae</taxon>
        <taxon>Hankyongella</taxon>
    </lineage>
</organism>
<evidence type="ECO:0000256" key="1">
    <source>
        <dbReference type="ARBA" id="ARBA00004651"/>
    </source>
</evidence>
<feature type="transmembrane region" description="Helical" evidence="6">
    <location>
        <begin position="211"/>
        <end position="229"/>
    </location>
</feature>
<evidence type="ECO:0000313" key="8">
    <source>
        <dbReference type="EMBL" id="QCI80151.1"/>
    </source>
</evidence>
<sequence>MGWAALAGQGDCHPGLGNCSACLYLAQRRELADCARLSCDPGRAAGNAGRTAGDFLRVIAAAATLILVLRPEAVVNPSFQLSFAAVTALVAASQSRIAQRWLSRRPEDGTLQHLLRAAGLLILTGLAVEAMLAPIVIRHFNQTSLYGVAANLFAIPFTGMVIMPTLGVALLLEPLGLAMPFWRLCEAAILALLRLADWVSQLPGAVIHLPTPPLGAATLLVFALFWAILWRSRVRILAAVMVVIALSAMAMARRPVGFVDGEGRVVGVWRADGDLMVSSVRSGRYASTLWAEDLAARRIVWLGTPAGIARRNGAASPCRGGPPGAAGSCCMYERFCHAATCSRCAPMPTGSSPPAGCRAGAGRGSSVWTCLPCKEKAAFCFWMPALAGYASRRP</sequence>
<keyword evidence="5 6" id="KW-0472">Membrane</keyword>
<name>A0A4D7C4Y4_9SPHN</name>
<dbReference type="InterPro" id="IPR052159">
    <property type="entry name" value="Competence_DNA_uptake"/>
</dbReference>
<evidence type="ECO:0000259" key="7">
    <source>
        <dbReference type="Pfam" id="PF03772"/>
    </source>
</evidence>
<evidence type="ECO:0000256" key="3">
    <source>
        <dbReference type="ARBA" id="ARBA00022692"/>
    </source>
</evidence>
<protein>
    <submittedName>
        <fullName evidence="8">ComEC/Rec2 family competence protein</fullName>
    </submittedName>
</protein>
<keyword evidence="9" id="KW-1185">Reference proteome</keyword>
<dbReference type="AlphaFoldDB" id="A0A4D7C4Y4"/>
<dbReference type="GO" id="GO:0005886">
    <property type="term" value="C:plasma membrane"/>
    <property type="evidence" value="ECO:0007669"/>
    <property type="project" value="UniProtKB-SubCell"/>
</dbReference>
<keyword evidence="2" id="KW-1003">Cell membrane</keyword>
<proteinExistence type="predicted"/>